<reference evidence="5" key="1">
    <citation type="submission" date="2018-02" db="EMBL/GenBank/DDBJ databases">
        <title>Genome sequencing of Solimonas sp. HR-BB.</title>
        <authorList>
            <person name="Lee Y."/>
            <person name="Jeon C.O."/>
        </authorList>
    </citation>
    <scope>NUCLEOTIDE SEQUENCE [LARGE SCALE GENOMIC DNA]</scope>
    <source>
        <strain evidence="5">HR-E</strain>
    </source>
</reference>
<comment type="caution">
    <text evidence="4">The sequence shown here is derived from an EMBL/GenBank/DDBJ whole genome shotgun (WGS) entry which is preliminary data.</text>
</comment>
<dbReference type="GO" id="GO:0005829">
    <property type="term" value="C:cytosol"/>
    <property type="evidence" value="ECO:0007669"/>
    <property type="project" value="TreeGrafter"/>
</dbReference>
<feature type="region of interest" description="Disordered" evidence="2">
    <location>
        <begin position="146"/>
        <end position="167"/>
    </location>
</feature>
<evidence type="ECO:0000256" key="1">
    <source>
        <dbReference type="ARBA" id="ARBA00007953"/>
    </source>
</evidence>
<dbReference type="InterPro" id="IPR050170">
    <property type="entry name" value="TruD_pseudoU_synthase"/>
</dbReference>
<dbReference type="PROSITE" id="PS50984">
    <property type="entry name" value="TRUD"/>
    <property type="match status" value="1"/>
</dbReference>
<proteinExistence type="inferred from homology"/>
<comment type="similarity">
    <text evidence="1">Belongs to the pseudouridine synthase TruD family.</text>
</comment>
<dbReference type="InterPro" id="IPR020103">
    <property type="entry name" value="PsdUridine_synth_cat_dom_sf"/>
</dbReference>
<dbReference type="InterPro" id="IPR011760">
    <property type="entry name" value="PsdUridine_synth_TruD_insert"/>
</dbReference>
<gene>
    <name evidence="4" type="ORF">C5O18_00830</name>
</gene>
<evidence type="ECO:0000313" key="4">
    <source>
        <dbReference type="EMBL" id="PQA52014.1"/>
    </source>
</evidence>
<dbReference type="CDD" id="cd01291">
    <property type="entry name" value="PseudoU_synth"/>
    <property type="match status" value="1"/>
</dbReference>
<dbReference type="Proteomes" id="UP000243900">
    <property type="component" value="Unassembled WGS sequence"/>
</dbReference>
<dbReference type="GO" id="GO:0009982">
    <property type="term" value="F:pseudouridine synthase activity"/>
    <property type="evidence" value="ECO:0007669"/>
    <property type="project" value="InterPro"/>
</dbReference>
<sequence length="167" mass="17264">SALFNRVLAERVRDGSWCRCLPGDVLQLDGRGSFFVPEPGDAALPARLAAGEVHPTGPLPGDGASVVTDDVAALEAGVLAPWEDICADLAALRVPGQRRSLRLRVDDLVRQQPQPDVLVLSFTLAAGSFATAVLASLARLHEDVPVPASSAAAPGSEGGADEVPAEQ</sequence>
<dbReference type="GO" id="GO:0006396">
    <property type="term" value="P:RNA processing"/>
    <property type="evidence" value="ECO:0007669"/>
    <property type="project" value="UniProtKB-ARBA"/>
</dbReference>
<dbReference type="Pfam" id="PF01142">
    <property type="entry name" value="TruD"/>
    <property type="match status" value="1"/>
</dbReference>
<dbReference type="InterPro" id="IPR043165">
    <property type="entry name" value="TruD_insert_sf"/>
</dbReference>
<feature type="non-terminal residue" evidence="4">
    <location>
        <position position="1"/>
    </location>
</feature>
<dbReference type="EMBL" id="PTQZ01000007">
    <property type="protein sequence ID" value="PQA52014.1"/>
    <property type="molecule type" value="Genomic_DNA"/>
</dbReference>
<dbReference type="SUPFAM" id="SSF55120">
    <property type="entry name" value="Pseudouridine synthase"/>
    <property type="match status" value="1"/>
</dbReference>
<evidence type="ECO:0000313" key="5">
    <source>
        <dbReference type="Proteomes" id="UP000243900"/>
    </source>
</evidence>
<dbReference type="Gene3D" id="3.30.2340.10">
    <property type="entry name" value="TruD, insertion domain"/>
    <property type="match status" value="1"/>
</dbReference>
<evidence type="ECO:0000259" key="3">
    <source>
        <dbReference type="PROSITE" id="PS50984"/>
    </source>
</evidence>
<dbReference type="GO" id="GO:0001522">
    <property type="term" value="P:pseudouridine synthesis"/>
    <property type="evidence" value="ECO:0007669"/>
    <property type="project" value="InterPro"/>
</dbReference>
<dbReference type="GO" id="GO:0003723">
    <property type="term" value="F:RNA binding"/>
    <property type="evidence" value="ECO:0007669"/>
    <property type="project" value="InterPro"/>
</dbReference>
<organism evidence="4 5">
    <name type="scientific">Amnimonas aquatica</name>
    <dbReference type="NCBI Taxonomy" id="2094561"/>
    <lineage>
        <taxon>Bacteria</taxon>
        <taxon>Pseudomonadati</taxon>
        <taxon>Pseudomonadota</taxon>
        <taxon>Gammaproteobacteria</taxon>
        <taxon>Moraxellales</taxon>
        <taxon>Moraxellaceae</taxon>
        <taxon>Amnimonas</taxon>
    </lineage>
</organism>
<dbReference type="AlphaFoldDB" id="A0A2P6AV50"/>
<feature type="compositionally biased region" description="Low complexity" evidence="2">
    <location>
        <begin position="146"/>
        <end position="155"/>
    </location>
</feature>
<dbReference type="OrthoDB" id="1550679at2"/>
<feature type="domain" description="TRUD" evidence="3">
    <location>
        <begin position="1"/>
        <end position="104"/>
    </location>
</feature>
<evidence type="ECO:0000256" key="2">
    <source>
        <dbReference type="SAM" id="MobiDB-lite"/>
    </source>
</evidence>
<protein>
    <submittedName>
        <fullName evidence="4">tRNA pseudouridine(13) synthase TruD</fullName>
    </submittedName>
</protein>
<name>A0A2P6AV50_9GAMM</name>
<dbReference type="RefSeq" id="WP_146089163.1">
    <property type="nucleotide sequence ID" value="NZ_PTQZ01000007.1"/>
</dbReference>
<keyword evidence="5" id="KW-1185">Reference proteome</keyword>
<dbReference type="InterPro" id="IPR001656">
    <property type="entry name" value="PsdUridine_synth_TruD"/>
</dbReference>
<dbReference type="PANTHER" id="PTHR47811:SF1">
    <property type="entry name" value="TRNA PSEUDOURIDINE SYNTHASE D"/>
    <property type="match status" value="1"/>
</dbReference>
<dbReference type="GO" id="GO:0140098">
    <property type="term" value="F:catalytic activity, acting on RNA"/>
    <property type="evidence" value="ECO:0007669"/>
    <property type="project" value="UniProtKB-ARBA"/>
</dbReference>
<dbReference type="PANTHER" id="PTHR47811">
    <property type="entry name" value="TRNA PSEUDOURIDINE SYNTHASE D"/>
    <property type="match status" value="1"/>
</dbReference>
<accession>A0A2P6AV50</accession>